<reference evidence="5 6" key="2">
    <citation type="submission" date="2018-09" db="EMBL/GenBank/DDBJ databases">
        <title>Genome of Sphaerochaeta halotolerans strain 4-11.</title>
        <authorList>
            <person name="Nazina T.N."/>
            <person name="Sokolova D.S."/>
        </authorList>
    </citation>
    <scope>NUCLEOTIDE SEQUENCE [LARGE SCALE GENOMIC DNA]</scope>
    <source>
        <strain evidence="5 6">4-11</strain>
    </source>
</reference>
<sequence length="200" mass="22623">MESTIINSMKKRRTIYNLGKELPVMKSTVEDAVREVITYAPSAFNSQTSRAVILYGKEHDWLWDLILSKLLAMVPDPEQKKQTEDKIAAFKAASGTILFFEEMATILQLQEQMPLYSENFTLWSHHGTGIAQFSVWTVLAELKVGASLQHYGNLIEKEVLAHFSLPASWSLTAQMPFGSIMQEPGDKDFLPSEERVRVIS</sequence>
<evidence type="ECO:0000259" key="4">
    <source>
        <dbReference type="Pfam" id="PF00881"/>
    </source>
</evidence>
<keyword evidence="6" id="KW-1185">Reference proteome</keyword>
<dbReference type="OrthoDB" id="9810617at2"/>
<evidence type="ECO:0000313" key="6">
    <source>
        <dbReference type="Proteomes" id="UP000264002"/>
    </source>
</evidence>
<gene>
    <name evidence="5" type="ORF">DYP60_08555</name>
</gene>
<dbReference type="GO" id="GO:0034599">
    <property type="term" value="P:cellular response to oxidative stress"/>
    <property type="evidence" value="ECO:0007669"/>
    <property type="project" value="InterPro"/>
</dbReference>
<dbReference type="Gene3D" id="3.40.109.10">
    <property type="entry name" value="NADH Oxidase"/>
    <property type="match status" value="1"/>
</dbReference>
<dbReference type="InterPro" id="IPR029479">
    <property type="entry name" value="Nitroreductase"/>
</dbReference>
<dbReference type="InterPro" id="IPR000415">
    <property type="entry name" value="Nitroreductase-like"/>
</dbReference>
<dbReference type="Proteomes" id="UP000264002">
    <property type="component" value="Unassembled WGS sequence"/>
</dbReference>
<dbReference type="GO" id="GO:0005737">
    <property type="term" value="C:cytoplasm"/>
    <property type="evidence" value="ECO:0007669"/>
    <property type="project" value="UniProtKB-SubCell"/>
</dbReference>
<protein>
    <submittedName>
        <fullName evidence="5">Nitroreductase</fullName>
    </submittedName>
</protein>
<proteinExistence type="predicted"/>
<accession>A0A372MGN7</accession>
<dbReference type="SUPFAM" id="SSF55469">
    <property type="entry name" value="FMN-dependent nitroreductase-like"/>
    <property type="match status" value="1"/>
</dbReference>
<evidence type="ECO:0000256" key="2">
    <source>
        <dbReference type="ARBA" id="ARBA00022490"/>
    </source>
</evidence>
<keyword evidence="3" id="KW-0560">Oxidoreductase</keyword>
<dbReference type="PANTHER" id="PTHR43035">
    <property type="entry name" value="FATTY ACID REPRESSION MUTANT PROTEIN 2-RELATED"/>
    <property type="match status" value="1"/>
</dbReference>
<evidence type="ECO:0000313" key="5">
    <source>
        <dbReference type="EMBL" id="RFU94558.1"/>
    </source>
</evidence>
<reference evidence="6" key="1">
    <citation type="submission" date="2018-08" db="EMBL/GenBank/DDBJ databases">
        <authorList>
            <person name="Grouzdev D.S."/>
            <person name="Krutkina M.S."/>
        </authorList>
    </citation>
    <scope>NUCLEOTIDE SEQUENCE [LARGE SCALE GENOMIC DNA]</scope>
    <source>
        <strain evidence="6">4-11</strain>
    </source>
</reference>
<dbReference type="CDD" id="cd02140">
    <property type="entry name" value="Frm2-like"/>
    <property type="match status" value="1"/>
</dbReference>
<dbReference type="FunFam" id="3.40.109.10:FF:000001">
    <property type="entry name" value="Nitroreductase family"/>
    <property type="match status" value="1"/>
</dbReference>
<dbReference type="PANTHER" id="PTHR43035:SF1">
    <property type="entry name" value="FATTY ACID REPRESSION MUTANT PROTEIN 2-RELATED"/>
    <property type="match status" value="1"/>
</dbReference>
<dbReference type="Pfam" id="PF00881">
    <property type="entry name" value="Nitroreductase"/>
    <property type="match status" value="1"/>
</dbReference>
<comment type="caution">
    <text evidence="5">The sequence shown here is derived from an EMBL/GenBank/DDBJ whole genome shotgun (WGS) entry which is preliminary data.</text>
</comment>
<dbReference type="InterPro" id="IPR033877">
    <property type="entry name" value="Frm2/Hbn1"/>
</dbReference>
<dbReference type="EMBL" id="QUWK01000008">
    <property type="protein sequence ID" value="RFU94558.1"/>
    <property type="molecule type" value="Genomic_DNA"/>
</dbReference>
<evidence type="ECO:0000256" key="1">
    <source>
        <dbReference type="ARBA" id="ARBA00004496"/>
    </source>
</evidence>
<organism evidence="5 6">
    <name type="scientific">Sphaerochaeta halotolerans</name>
    <dbReference type="NCBI Taxonomy" id="2293840"/>
    <lineage>
        <taxon>Bacteria</taxon>
        <taxon>Pseudomonadati</taxon>
        <taxon>Spirochaetota</taxon>
        <taxon>Spirochaetia</taxon>
        <taxon>Spirochaetales</taxon>
        <taxon>Sphaerochaetaceae</taxon>
        <taxon>Sphaerochaeta</taxon>
    </lineage>
</organism>
<feature type="domain" description="Nitroreductase" evidence="4">
    <location>
        <begin position="10"/>
        <end position="178"/>
    </location>
</feature>
<dbReference type="GO" id="GO:0016491">
    <property type="term" value="F:oxidoreductase activity"/>
    <property type="evidence" value="ECO:0007669"/>
    <property type="project" value="UniProtKB-KW"/>
</dbReference>
<keyword evidence="2" id="KW-0963">Cytoplasm</keyword>
<name>A0A372MGN7_9SPIR</name>
<comment type="subcellular location">
    <subcellularLocation>
        <location evidence="1">Cytoplasm</location>
    </subcellularLocation>
</comment>
<dbReference type="AlphaFoldDB" id="A0A372MGN7"/>
<evidence type="ECO:0000256" key="3">
    <source>
        <dbReference type="ARBA" id="ARBA00023002"/>
    </source>
</evidence>